<keyword evidence="3" id="KW-0808">Transferase</keyword>
<accession>A0ABU7H0D1</accession>
<dbReference type="Proteomes" id="UP001337681">
    <property type="component" value="Unassembled WGS sequence"/>
</dbReference>
<dbReference type="EMBL" id="JAZDQU010000001">
    <property type="protein sequence ID" value="MEE1884742.1"/>
    <property type="molecule type" value="Genomic_DNA"/>
</dbReference>
<feature type="domain" description="Glycosyl transferase family 1" evidence="1">
    <location>
        <begin position="186"/>
        <end position="343"/>
    </location>
</feature>
<evidence type="ECO:0000313" key="3">
    <source>
        <dbReference type="EMBL" id="MEE1884742.1"/>
    </source>
</evidence>
<dbReference type="InterPro" id="IPR028098">
    <property type="entry name" value="Glyco_trans_4-like_N"/>
</dbReference>
<dbReference type="Gene3D" id="3.40.50.2000">
    <property type="entry name" value="Glycogen Phosphorylase B"/>
    <property type="match status" value="2"/>
</dbReference>
<dbReference type="EC" id="2.4.-.-" evidence="3"/>
<evidence type="ECO:0000313" key="4">
    <source>
        <dbReference type="Proteomes" id="UP001337681"/>
    </source>
</evidence>
<reference evidence="3 4" key="1">
    <citation type="submission" date="2024-01" db="EMBL/GenBank/DDBJ databases">
        <title>Pedobacter sp. nov., isolated from oil-contaminated soil.</title>
        <authorList>
            <person name="Le N.T.T."/>
        </authorList>
    </citation>
    <scope>NUCLEOTIDE SEQUENCE [LARGE SCALE GENOMIC DNA]</scope>
    <source>
        <strain evidence="3 4">VNH31</strain>
    </source>
</reference>
<evidence type="ECO:0000259" key="1">
    <source>
        <dbReference type="Pfam" id="PF00534"/>
    </source>
</evidence>
<dbReference type="InterPro" id="IPR001296">
    <property type="entry name" value="Glyco_trans_1"/>
</dbReference>
<gene>
    <name evidence="3" type="ORF">VRU49_04820</name>
</gene>
<dbReference type="PANTHER" id="PTHR12526">
    <property type="entry name" value="GLYCOSYLTRANSFERASE"/>
    <property type="match status" value="1"/>
</dbReference>
<keyword evidence="3" id="KW-0328">Glycosyltransferase</keyword>
<evidence type="ECO:0000259" key="2">
    <source>
        <dbReference type="Pfam" id="PF13439"/>
    </source>
</evidence>
<sequence>MNILVLNNTSDLYGGSRILSIVVSILAERKHRPIVILSENGPLTAELDKLGVEWRIIRLGILRRKYLSLSGILNRISVTSKAWKALNKVVDQEKIDLIYSNTTGVFIGAFLAKRRKIKHIWHVHEIIKKPAAFTRILGYLLGKYSDLVIVVSDAVKNHWKNHINGAPIERIYNGINTVPFEQKQGELKQELNIPKDALLILMIGRVNHWKGHHYFIDIAQLIHQQYKNVHFVLAGDAYPGNEHLVEKLENRINNLSFKQKVQYIGYREDIPNLLSSADLFVLPSTQPDPFPTVILEAMASSTCVAATAHGGALEMIDPHKTGIHIPFDDAVNAAHEIGLILNEVTLKHLGALGRDRIQQHFSLEAFKNNIIEAFETVNRK</sequence>
<name>A0ABU7H0D1_9SPHI</name>
<dbReference type="Pfam" id="PF13439">
    <property type="entry name" value="Glyco_transf_4"/>
    <property type="match status" value="1"/>
</dbReference>
<dbReference type="SUPFAM" id="SSF53756">
    <property type="entry name" value="UDP-Glycosyltransferase/glycogen phosphorylase"/>
    <property type="match status" value="1"/>
</dbReference>
<protein>
    <submittedName>
        <fullName evidence="3">Glycosyltransferase family 4 protein</fullName>
        <ecNumber evidence="3">2.4.-.-</ecNumber>
    </submittedName>
</protein>
<dbReference type="RefSeq" id="WP_330145654.1">
    <property type="nucleotide sequence ID" value="NZ_JAZDQU010000001.1"/>
</dbReference>
<feature type="domain" description="Glycosyltransferase subfamily 4-like N-terminal" evidence="2">
    <location>
        <begin position="26"/>
        <end position="177"/>
    </location>
</feature>
<dbReference type="GO" id="GO:0016757">
    <property type="term" value="F:glycosyltransferase activity"/>
    <property type="evidence" value="ECO:0007669"/>
    <property type="project" value="UniProtKB-KW"/>
</dbReference>
<organism evidence="3 4">
    <name type="scientific">Pedobacter flavus</name>
    <dbReference type="NCBI Taxonomy" id="3113906"/>
    <lineage>
        <taxon>Bacteria</taxon>
        <taxon>Pseudomonadati</taxon>
        <taxon>Bacteroidota</taxon>
        <taxon>Sphingobacteriia</taxon>
        <taxon>Sphingobacteriales</taxon>
        <taxon>Sphingobacteriaceae</taxon>
        <taxon>Pedobacter</taxon>
    </lineage>
</organism>
<proteinExistence type="predicted"/>
<dbReference type="PANTHER" id="PTHR12526:SF638">
    <property type="entry name" value="SPORE COAT PROTEIN SA"/>
    <property type="match status" value="1"/>
</dbReference>
<comment type="caution">
    <text evidence="3">The sequence shown here is derived from an EMBL/GenBank/DDBJ whole genome shotgun (WGS) entry which is preliminary data.</text>
</comment>
<dbReference type="Pfam" id="PF00534">
    <property type="entry name" value="Glycos_transf_1"/>
    <property type="match status" value="1"/>
</dbReference>
<keyword evidence="4" id="KW-1185">Reference proteome</keyword>
<dbReference type="CDD" id="cd03801">
    <property type="entry name" value="GT4_PimA-like"/>
    <property type="match status" value="1"/>
</dbReference>